<dbReference type="InterPro" id="IPR051579">
    <property type="entry name" value="DDR_Transcriptional_Reg"/>
</dbReference>
<accession>A0A8S4RS36</accession>
<gene>
    <name evidence="17" type="primary">jg26070</name>
    <name evidence="17" type="ORF">PAEG_LOCUS17077</name>
</gene>
<dbReference type="SUPFAM" id="SSF52113">
    <property type="entry name" value="BRCT domain"/>
    <property type="match status" value="1"/>
</dbReference>
<sequence>MELTQRLECTQELYSNNCAKSVPEQIGFLGICGSKYPLKKGPNKIGRDPETCNIVLNLNSISRQHAVINILNSRDFMLMDLDSANKTKLSDKILQPYIPQLLKNGDMVQFGDVFGVFRLLQEENDLPMTQAMDIPETPVHNRHISKLNVHATTIPESPEVSDKDDSYIATSQQKPKNVFKSPNNNFLKASGKTIAIKPVGTNKIDNVFWSSSKKSDSFSTQTNISGDLDDSVELTQNSQSFANEKSIHEMETQNPFANQIESINSLYNAYNELFNRSSPNIYEMETQLPIVEYLPEECKIHVQENLQININTDNKENDDFYIHNAETQVLRADKPSLSKDKIINPESKLTVDVKDIAPIVNENVANESKLSSPKSVSDDIILFDEIDCQPLEDNIESQQLLLSPILKNRKQTNDDDDDQTIPQSQINFVPQKRTNRIESDSSTDCEDINVAATQLISKVKNTDENLTDCEDETDAILIETNKSKRKSPDIDEDSTDCEDFHEDDLIEPNKVVDKENIEDLPTQVLGDATVKKVTTKMISKHENFEDLPTQIVEENINRDSELKTNFPDLLTQVLVVEPEKATCLEEALTQKKYSDEIVQFKMPFKSPVKIKKKVDTNITPSKSNAVTEIEDDDDEKYYAATQELFDDLCSQRPASPDVKIVNIDKNQSMRDKINGVQTIRTSSSGSSDVEEKITEYVSNLTSSQIEDVVGVQKDDIVLKKMPSDGSDVVATPKKINCISLLETDLPNTQEIKTGISLVRHSDTESFTDNYSDSERDSERDSPIKFKHKSKVIQKIRINLSDKFDPETIPVRTSIRIRKPTTKIQNCDESFQLIADKILKPVSIKKQDVTVKKQHAKENTGKHRKEKSNRSKIEDPDQPNTSKSSAPGCHGAKKNYHKNTEIDDSNKKQSKRGRKAKQNDETMINKEIPKMTETATDECNSNNTGRRSRIKHKQEETRKKTSRNKGSKTPEEEISTLDIKNKNNAKLTKQLPVFSENENKTTITKERSKSPEMGIKKKPSTRERFKSPEHERKRKTSKENSRSPEIGIKKKSIKPRSRSSDEETKKNTSKETGKNLKTSEKSVTLKSEETKIRRSKRNRTKKSAEPVNISEPKPAKHEQSRVYSTVSIMSSDSSTDSPNKLKRPATGDLDLPNAKKPRSGVKSILRATPARKPKTQYVLFTAFACDEVKEKLEKLGAIIVSDVMTCTVVLTMQIKRTFKLLCAVGLGKPIVGPNWVQACADTNMVVDPWLYLLQDEVTERRFKFNLQQSLVGRREFLKGYNLSSTPSVMPSTPEMKRKCSKLKCLV</sequence>
<dbReference type="Proteomes" id="UP000838756">
    <property type="component" value="Unassembled WGS sequence"/>
</dbReference>
<feature type="compositionally biased region" description="Low complexity" evidence="14">
    <location>
        <begin position="1123"/>
        <end position="1136"/>
    </location>
</feature>
<dbReference type="InterPro" id="IPR008984">
    <property type="entry name" value="SMAD_FHA_dom_sf"/>
</dbReference>
<dbReference type="SUPFAM" id="SSF49879">
    <property type="entry name" value="SMAD/FHA domain"/>
    <property type="match status" value="1"/>
</dbReference>
<dbReference type="GO" id="GO:0005634">
    <property type="term" value="C:nucleus"/>
    <property type="evidence" value="ECO:0007669"/>
    <property type="project" value="UniProtKB-SubCell"/>
</dbReference>
<dbReference type="Pfam" id="PF16770">
    <property type="entry name" value="RTT107_BRCT_5"/>
    <property type="match status" value="1"/>
</dbReference>
<evidence type="ECO:0000256" key="13">
    <source>
        <dbReference type="ARBA" id="ARBA00030146"/>
    </source>
</evidence>
<feature type="compositionally biased region" description="Basic and acidic residues" evidence="14">
    <location>
        <begin position="897"/>
        <end position="906"/>
    </location>
</feature>
<feature type="compositionally biased region" description="Basic and acidic residues" evidence="14">
    <location>
        <begin position="916"/>
        <end position="929"/>
    </location>
</feature>
<evidence type="ECO:0000256" key="8">
    <source>
        <dbReference type="ARBA" id="ARBA00022843"/>
    </source>
</evidence>
<dbReference type="Gene3D" id="3.40.50.10190">
    <property type="entry name" value="BRCT domain"/>
    <property type="match status" value="1"/>
</dbReference>
<keyword evidence="18" id="KW-1185">Reference proteome</keyword>
<dbReference type="OrthoDB" id="342264at2759"/>
<dbReference type="SMART" id="SM00292">
    <property type="entry name" value="BRCT"/>
    <property type="match status" value="1"/>
</dbReference>
<keyword evidence="4" id="KW-0158">Chromosome</keyword>
<keyword evidence="10" id="KW-0539">Nucleus</keyword>
<keyword evidence="6" id="KW-0677">Repeat</keyword>
<proteinExistence type="predicted"/>
<evidence type="ECO:0000256" key="10">
    <source>
        <dbReference type="ARBA" id="ARBA00023242"/>
    </source>
</evidence>
<evidence type="ECO:0000256" key="4">
    <source>
        <dbReference type="ARBA" id="ARBA00022454"/>
    </source>
</evidence>
<keyword evidence="9" id="KW-0007">Acetylation</keyword>
<dbReference type="InterPro" id="IPR000253">
    <property type="entry name" value="FHA_dom"/>
</dbReference>
<organism evidence="17 18">
    <name type="scientific">Pararge aegeria aegeria</name>
    <dbReference type="NCBI Taxonomy" id="348720"/>
    <lineage>
        <taxon>Eukaryota</taxon>
        <taxon>Metazoa</taxon>
        <taxon>Ecdysozoa</taxon>
        <taxon>Arthropoda</taxon>
        <taxon>Hexapoda</taxon>
        <taxon>Insecta</taxon>
        <taxon>Pterygota</taxon>
        <taxon>Neoptera</taxon>
        <taxon>Endopterygota</taxon>
        <taxon>Lepidoptera</taxon>
        <taxon>Glossata</taxon>
        <taxon>Ditrysia</taxon>
        <taxon>Papilionoidea</taxon>
        <taxon>Nymphalidae</taxon>
        <taxon>Satyrinae</taxon>
        <taxon>Satyrini</taxon>
        <taxon>Parargina</taxon>
        <taxon>Pararge</taxon>
    </lineage>
</organism>
<feature type="compositionally biased region" description="Basic and acidic residues" evidence="14">
    <location>
        <begin position="1019"/>
        <end position="1041"/>
    </location>
</feature>
<comment type="caution">
    <text evidence="17">The sequence shown here is derived from an EMBL/GenBank/DDBJ whole genome shotgun (WGS) entry which is preliminary data.</text>
</comment>
<dbReference type="CDD" id="cd17744">
    <property type="entry name" value="BRCT_MDC1_rpt1"/>
    <property type="match status" value="1"/>
</dbReference>
<feature type="compositionally biased region" description="Basic and acidic residues" evidence="14">
    <location>
        <begin position="772"/>
        <end position="783"/>
    </location>
</feature>
<dbReference type="PROSITE" id="PS50172">
    <property type="entry name" value="BRCT"/>
    <property type="match status" value="1"/>
</dbReference>
<dbReference type="CDD" id="cd00060">
    <property type="entry name" value="FHA"/>
    <property type="match status" value="1"/>
</dbReference>
<dbReference type="PANTHER" id="PTHR23196">
    <property type="entry name" value="PAX TRANSCRIPTION ACTIVATION DOMAIN INTERACTING PROTEIN"/>
    <property type="match status" value="1"/>
</dbReference>
<feature type="compositionally biased region" description="Basic and acidic residues" evidence="14">
    <location>
        <begin position="1057"/>
        <end position="1079"/>
    </location>
</feature>
<evidence type="ECO:0000256" key="14">
    <source>
        <dbReference type="SAM" id="MobiDB-lite"/>
    </source>
</evidence>
<keyword evidence="11" id="KW-0131">Cell cycle</keyword>
<name>A0A8S4RS36_9NEOP</name>
<evidence type="ECO:0000313" key="17">
    <source>
        <dbReference type="EMBL" id="CAH2240497.1"/>
    </source>
</evidence>
<evidence type="ECO:0000256" key="1">
    <source>
        <dbReference type="ARBA" id="ARBA00004123"/>
    </source>
</evidence>
<dbReference type="GO" id="GO:0006974">
    <property type="term" value="P:DNA damage response"/>
    <property type="evidence" value="ECO:0007669"/>
    <property type="project" value="UniProtKB-KW"/>
</dbReference>
<dbReference type="GO" id="GO:0005694">
    <property type="term" value="C:chromosome"/>
    <property type="evidence" value="ECO:0007669"/>
    <property type="project" value="UniProtKB-SubCell"/>
</dbReference>
<dbReference type="Gene3D" id="2.60.200.20">
    <property type="match status" value="1"/>
</dbReference>
<feature type="compositionally biased region" description="Basic and acidic residues" evidence="14">
    <location>
        <begin position="846"/>
        <end position="860"/>
    </location>
</feature>
<dbReference type="PROSITE" id="PS50006">
    <property type="entry name" value="FHA_DOMAIN"/>
    <property type="match status" value="1"/>
</dbReference>
<dbReference type="PANTHER" id="PTHR23196:SF1">
    <property type="entry name" value="PAX-INTERACTING PROTEIN 1"/>
    <property type="match status" value="1"/>
</dbReference>
<evidence type="ECO:0000256" key="9">
    <source>
        <dbReference type="ARBA" id="ARBA00022990"/>
    </source>
</evidence>
<evidence type="ECO:0000256" key="11">
    <source>
        <dbReference type="ARBA" id="ARBA00023306"/>
    </source>
</evidence>
<evidence type="ECO:0000259" key="16">
    <source>
        <dbReference type="PROSITE" id="PS50172"/>
    </source>
</evidence>
<dbReference type="InterPro" id="IPR001357">
    <property type="entry name" value="BRCT_dom"/>
</dbReference>
<evidence type="ECO:0000256" key="12">
    <source>
        <dbReference type="ARBA" id="ARBA00023858"/>
    </source>
</evidence>
<feature type="region of interest" description="Disordered" evidence="14">
    <location>
        <begin position="846"/>
        <end position="1159"/>
    </location>
</feature>
<dbReference type="EMBL" id="CAKXAJ010025525">
    <property type="protein sequence ID" value="CAH2240497.1"/>
    <property type="molecule type" value="Genomic_DNA"/>
</dbReference>
<feature type="region of interest" description="Disordered" evidence="14">
    <location>
        <begin position="765"/>
        <end position="785"/>
    </location>
</feature>
<feature type="compositionally biased region" description="Basic and acidic residues" evidence="14">
    <location>
        <begin position="996"/>
        <end position="1009"/>
    </location>
</feature>
<feature type="compositionally biased region" description="Polar residues" evidence="14">
    <location>
        <begin position="932"/>
        <end position="944"/>
    </location>
</feature>
<keyword evidence="8" id="KW-0832">Ubl conjugation</keyword>
<reference evidence="17" key="1">
    <citation type="submission" date="2022-03" db="EMBL/GenBank/DDBJ databases">
        <authorList>
            <person name="Lindestad O."/>
        </authorList>
    </citation>
    <scope>NUCLEOTIDE SEQUENCE</scope>
</reference>
<feature type="domain" description="FHA" evidence="15">
    <location>
        <begin position="43"/>
        <end position="94"/>
    </location>
</feature>
<evidence type="ECO:0000256" key="6">
    <source>
        <dbReference type="ARBA" id="ARBA00022737"/>
    </source>
</evidence>
<evidence type="ECO:0000256" key="5">
    <source>
        <dbReference type="ARBA" id="ARBA00022499"/>
    </source>
</evidence>
<evidence type="ECO:0000259" key="15">
    <source>
        <dbReference type="PROSITE" id="PS50006"/>
    </source>
</evidence>
<keyword evidence="7" id="KW-0227">DNA damage</keyword>
<comment type="subcellular location">
    <subcellularLocation>
        <location evidence="2">Chromosome</location>
    </subcellularLocation>
    <subcellularLocation>
        <location evidence="1">Nucleus</location>
    </subcellularLocation>
</comment>
<evidence type="ECO:0000313" key="18">
    <source>
        <dbReference type="Proteomes" id="UP000838756"/>
    </source>
</evidence>
<keyword evidence="5" id="KW-1017">Isopeptide bond</keyword>
<evidence type="ECO:0000256" key="3">
    <source>
        <dbReference type="ARBA" id="ARBA00015014"/>
    </source>
</evidence>
<evidence type="ECO:0000256" key="7">
    <source>
        <dbReference type="ARBA" id="ARBA00022763"/>
    </source>
</evidence>
<feature type="domain" description="BRCT" evidence="16">
    <location>
        <begin position="1185"/>
        <end position="1252"/>
    </location>
</feature>
<evidence type="ECO:0000256" key="2">
    <source>
        <dbReference type="ARBA" id="ARBA00004286"/>
    </source>
</evidence>
<dbReference type="Pfam" id="PF00498">
    <property type="entry name" value="FHA"/>
    <property type="match status" value="1"/>
</dbReference>
<dbReference type="InterPro" id="IPR036420">
    <property type="entry name" value="BRCT_dom_sf"/>
</dbReference>
<dbReference type="SMART" id="SM00240">
    <property type="entry name" value="FHA"/>
    <property type="match status" value="1"/>
</dbReference>
<protein>
    <recommendedName>
        <fullName evidence="3">Mediator of DNA damage checkpoint protein 1</fullName>
    </recommendedName>
    <alternativeName>
        <fullName evidence="13">PAX transactivation activation domain-interacting protein</fullName>
    </alternativeName>
    <alternativeName>
        <fullName evidence="12">PAX-interacting protein 1</fullName>
    </alternativeName>
</protein>